<dbReference type="InterPro" id="IPR005835">
    <property type="entry name" value="NTP_transferase_dom"/>
</dbReference>
<dbReference type="Proteomes" id="UP000460949">
    <property type="component" value="Unassembled WGS sequence"/>
</dbReference>
<dbReference type="RefSeq" id="WP_160835263.1">
    <property type="nucleotide sequence ID" value="NZ_WMET01000001.1"/>
</dbReference>
<comment type="caution">
    <text evidence="8">The sequence shown here is derived from an EMBL/GenBank/DDBJ whole genome shotgun (WGS) entry which is preliminary data.</text>
</comment>
<comment type="similarity">
    <text evidence="1 6">Belongs to the UDPGP type 2 family.</text>
</comment>
<dbReference type="SUPFAM" id="SSF53448">
    <property type="entry name" value="Nucleotide-diphospho-sugar transferases"/>
    <property type="match status" value="1"/>
</dbReference>
<dbReference type="EMBL" id="WMET01000001">
    <property type="protein sequence ID" value="MYL18822.1"/>
    <property type="molecule type" value="Genomic_DNA"/>
</dbReference>
<gene>
    <name evidence="8" type="primary">galU</name>
    <name evidence="8" type="ORF">GLW04_02905</name>
</gene>
<evidence type="ECO:0000256" key="5">
    <source>
        <dbReference type="ARBA" id="ARBA00048128"/>
    </source>
</evidence>
<dbReference type="GO" id="GO:0003983">
    <property type="term" value="F:UTP:glucose-1-phosphate uridylyltransferase activity"/>
    <property type="evidence" value="ECO:0007669"/>
    <property type="project" value="UniProtKB-EC"/>
</dbReference>
<organism evidence="8 9">
    <name type="scientific">Halobacillus litoralis</name>
    <dbReference type="NCBI Taxonomy" id="45668"/>
    <lineage>
        <taxon>Bacteria</taxon>
        <taxon>Bacillati</taxon>
        <taxon>Bacillota</taxon>
        <taxon>Bacilli</taxon>
        <taxon>Bacillales</taxon>
        <taxon>Bacillaceae</taxon>
        <taxon>Halobacillus</taxon>
    </lineage>
</organism>
<dbReference type="CDD" id="cd02541">
    <property type="entry name" value="UGPase_prokaryotic"/>
    <property type="match status" value="1"/>
</dbReference>
<comment type="catalytic activity">
    <reaction evidence="5 6">
        <text>alpha-D-glucose 1-phosphate + UTP + H(+) = UDP-alpha-D-glucose + diphosphate</text>
        <dbReference type="Rhea" id="RHEA:19889"/>
        <dbReference type="ChEBI" id="CHEBI:15378"/>
        <dbReference type="ChEBI" id="CHEBI:33019"/>
        <dbReference type="ChEBI" id="CHEBI:46398"/>
        <dbReference type="ChEBI" id="CHEBI:58601"/>
        <dbReference type="ChEBI" id="CHEBI:58885"/>
        <dbReference type="EC" id="2.7.7.9"/>
    </reaction>
</comment>
<proteinExistence type="inferred from homology"/>
<dbReference type="InterPro" id="IPR005771">
    <property type="entry name" value="GalU_uridylyltTrfase_bac/arc"/>
</dbReference>
<dbReference type="InterPro" id="IPR029044">
    <property type="entry name" value="Nucleotide-diphossugar_trans"/>
</dbReference>
<evidence type="ECO:0000259" key="7">
    <source>
        <dbReference type="Pfam" id="PF00483"/>
    </source>
</evidence>
<dbReference type="EC" id="2.7.7.9" evidence="2 6"/>
<evidence type="ECO:0000256" key="1">
    <source>
        <dbReference type="ARBA" id="ARBA00006890"/>
    </source>
</evidence>
<dbReference type="GO" id="GO:0006011">
    <property type="term" value="P:UDP-alpha-D-glucose metabolic process"/>
    <property type="evidence" value="ECO:0007669"/>
    <property type="project" value="InterPro"/>
</dbReference>
<name>A0A845DR14_9BACI</name>
<evidence type="ECO:0000256" key="6">
    <source>
        <dbReference type="RuleBase" id="RU361259"/>
    </source>
</evidence>
<sequence>MTIKKAVIPVAGLGTRFLPATKALPKEMLPIVDKPAVQYIVEEAVQAGIEEILFVTSRNKEAILNHFDRSIELEQHLDAKGKWPELREVQSLASLATFQAVRQTTPLGLGHAILCAESFVGDEPFAVLLGDDLMMSEKPAIAQMMAVYEETRQSVIGVQNVRREHVHKYGIIQYAAKDKKRYEVSDLIEKPQPHQAPSTLGIMGRYVLTPSIFQDLRNIEKGEGGEYQLTDAIKSLLQRESVAAFPLLGDRYDIGYKFGYMRALIEMGMKHEDMQEEYIQLLEDVLEAQKKRVLS</sequence>
<dbReference type="AlphaFoldDB" id="A0A845DR14"/>
<dbReference type="PANTHER" id="PTHR43197">
    <property type="entry name" value="UTP--GLUCOSE-1-PHOSPHATE URIDYLYLTRANSFERASE"/>
    <property type="match status" value="1"/>
</dbReference>
<protein>
    <recommendedName>
        <fullName evidence="2 6">UTP--glucose-1-phosphate uridylyltransferase</fullName>
        <ecNumber evidence="2 6">2.7.7.9</ecNumber>
    </recommendedName>
    <alternativeName>
        <fullName evidence="6">UDP-glucose pyrophosphorylase</fullName>
    </alternativeName>
</protein>
<dbReference type="NCBIfam" id="TIGR01099">
    <property type="entry name" value="galU"/>
    <property type="match status" value="1"/>
</dbReference>
<evidence type="ECO:0000256" key="3">
    <source>
        <dbReference type="ARBA" id="ARBA00022679"/>
    </source>
</evidence>
<evidence type="ECO:0000313" key="9">
    <source>
        <dbReference type="Proteomes" id="UP000460949"/>
    </source>
</evidence>
<feature type="domain" description="Nucleotidyl transferase" evidence="7">
    <location>
        <begin position="5"/>
        <end position="260"/>
    </location>
</feature>
<dbReference type="Pfam" id="PF00483">
    <property type="entry name" value="NTP_transferase"/>
    <property type="match status" value="1"/>
</dbReference>
<dbReference type="PANTHER" id="PTHR43197:SF1">
    <property type="entry name" value="UTP--GLUCOSE-1-PHOSPHATE URIDYLYLTRANSFERASE"/>
    <property type="match status" value="1"/>
</dbReference>
<keyword evidence="4 6" id="KW-0548">Nucleotidyltransferase</keyword>
<dbReference type="Gene3D" id="3.90.550.10">
    <property type="entry name" value="Spore Coat Polysaccharide Biosynthesis Protein SpsA, Chain A"/>
    <property type="match status" value="1"/>
</dbReference>
<evidence type="ECO:0000313" key="8">
    <source>
        <dbReference type="EMBL" id="MYL18822.1"/>
    </source>
</evidence>
<evidence type="ECO:0000256" key="2">
    <source>
        <dbReference type="ARBA" id="ARBA00012415"/>
    </source>
</evidence>
<reference evidence="8 9" key="1">
    <citation type="submission" date="2019-11" db="EMBL/GenBank/DDBJ databases">
        <title>Genome sequences of 17 halophilic strains isolated from different environments.</title>
        <authorList>
            <person name="Furrow R.E."/>
        </authorList>
    </citation>
    <scope>NUCLEOTIDE SEQUENCE [LARGE SCALE GENOMIC DNA]</scope>
    <source>
        <strain evidence="8 9">22511_23_Filter</strain>
    </source>
</reference>
<keyword evidence="3 6" id="KW-0808">Transferase</keyword>
<evidence type="ECO:0000256" key="4">
    <source>
        <dbReference type="ARBA" id="ARBA00022695"/>
    </source>
</evidence>
<accession>A0A845DR14</accession>